<evidence type="ECO:0000313" key="2">
    <source>
        <dbReference type="EMBL" id="CUO27057.1"/>
    </source>
</evidence>
<evidence type="ECO:0008006" key="5">
    <source>
        <dbReference type="Google" id="ProtNLM"/>
    </source>
</evidence>
<evidence type="ECO:0000313" key="4">
    <source>
        <dbReference type="Proteomes" id="UP000095597"/>
    </source>
</evidence>
<gene>
    <name evidence="2" type="ORF">ERS852423_02756</name>
    <name evidence="1" type="ORF">ERS852573_02476</name>
</gene>
<evidence type="ECO:0000313" key="3">
    <source>
        <dbReference type="Proteomes" id="UP000095439"/>
    </source>
</evidence>
<dbReference type="AlphaFoldDB" id="A0A173V078"/>
<reference evidence="3 4" key="1">
    <citation type="submission" date="2015-09" db="EMBL/GenBank/DDBJ databases">
        <authorList>
            <consortium name="Pathogen Informatics"/>
        </authorList>
    </citation>
    <scope>NUCLEOTIDE SEQUENCE [LARGE SCALE GENOMIC DNA]</scope>
    <source>
        <strain evidence="2 3">2789STDY5608866</strain>
        <strain evidence="1 4">2789STDY5834961</strain>
    </source>
</reference>
<accession>A0A173V078</accession>
<dbReference type="Proteomes" id="UP000095439">
    <property type="component" value="Unassembled WGS sequence"/>
</dbReference>
<dbReference type="EMBL" id="CYYY01000019">
    <property type="protein sequence ID" value="CUO27057.1"/>
    <property type="molecule type" value="Genomic_DNA"/>
</dbReference>
<protein>
    <recommendedName>
        <fullName evidence="5">Resolvase/invertase-type recombinase catalytic domain-containing protein</fullName>
    </recommendedName>
</protein>
<evidence type="ECO:0000313" key="1">
    <source>
        <dbReference type="EMBL" id="CUN20731.1"/>
    </source>
</evidence>
<name>A0A173V078_9FIRM</name>
<organism evidence="1 4">
    <name type="scientific">Dorea longicatena</name>
    <dbReference type="NCBI Taxonomy" id="88431"/>
    <lineage>
        <taxon>Bacteria</taxon>
        <taxon>Bacillati</taxon>
        <taxon>Bacillota</taxon>
        <taxon>Clostridia</taxon>
        <taxon>Lachnospirales</taxon>
        <taxon>Lachnospiraceae</taxon>
        <taxon>Dorea</taxon>
    </lineage>
</organism>
<dbReference type="EMBL" id="CYXO01000017">
    <property type="protein sequence ID" value="CUN20731.1"/>
    <property type="molecule type" value="Genomic_DNA"/>
</dbReference>
<sequence>MKSTAGLFIRISSEESYAKEVENIRFSCIAECKKAGYCVAQYPELFRGGNRCRK</sequence>
<proteinExistence type="predicted"/>
<dbReference type="Proteomes" id="UP000095597">
    <property type="component" value="Unassembled WGS sequence"/>
</dbReference>